<dbReference type="InterPro" id="IPR013785">
    <property type="entry name" value="Aldolase_TIM"/>
</dbReference>
<dbReference type="GO" id="GO:0051536">
    <property type="term" value="F:iron-sulfur cluster binding"/>
    <property type="evidence" value="ECO:0007669"/>
    <property type="project" value="UniProtKB-KW"/>
</dbReference>
<name>A0A381N5C2_9ZZZZ</name>
<evidence type="ECO:0000256" key="2">
    <source>
        <dbReference type="ARBA" id="ARBA00022723"/>
    </source>
</evidence>
<evidence type="ECO:0000313" key="6">
    <source>
        <dbReference type="EMBL" id="SUZ49830.1"/>
    </source>
</evidence>
<keyword evidence="2" id="KW-0479">Metal-binding</keyword>
<gene>
    <name evidence="6" type="ORF">METZ01_LOCUS2684</name>
</gene>
<feature type="domain" description="Radical SAM core" evidence="5">
    <location>
        <begin position="47"/>
        <end position="261"/>
    </location>
</feature>
<dbReference type="SUPFAM" id="SSF102114">
    <property type="entry name" value="Radical SAM enzymes"/>
    <property type="match status" value="1"/>
</dbReference>
<keyword evidence="1" id="KW-0949">S-adenosyl-L-methionine</keyword>
<dbReference type="PROSITE" id="PS51918">
    <property type="entry name" value="RADICAL_SAM"/>
    <property type="match status" value="1"/>
</dbReference>
<sequence>MLKAAAGLGYRTMRSTDARILWKFAYNFGYKGVRSVQRFKKRLKQGVTFPPFLYISITNSCNLRCQGCWVDVDKPQHMISFEDMNTLITNAKQHGNSFFGLLGGEPFMHPDLIRILKAHPDCYFQIFTNGHHITDAVARELHEAGNATPLISVEGTASISDTRRGRAGVLNHTLEGIRACVRNGLITGVATSVCQSNIDDLVREAWIEELISMGVHYCWFHTYRVVGPVPNPQLALDPEQVLKIRRFVMDMRNRKPIGLIDAYWDDKGEALCPAATGISHHISPFGDVEPCPIIQFANEKIQDHDGDLYKTMTESPLLEDFRKTAAKATQGCIVLERPDLLKQIVTRHGAGDTKIRKTATAELEELRSRPSQYNPGHEIPEENWIYRFAKKHWFFGFGAYT</sequence>
<dbReference type="SFLD" id="SFLDS00029">
    <property type="entry name" value="Radical_SAM"/>
    <property type="match status" value="1"/>
</dbReference>
<protein>
    <recommendedName>
        <fullName evidence="5">Radical SAM core domain-containing protein</fullName>
    </recommendedName>
</protein>
<dbReference type="AlphaFoldDB" id="A0A381N5C2"/>
<dbReference type="CDD" id="cd01335">
    <property type="entry name" value="Radical_SAM"/>
    <property type="match status" value="1"/>
</dbReference>
<dbReference type="InterPro" id="IPR007197">
    <property type="entry name" value="rSAM"/>
</dbReference>
<dbReference type="Pfam" id="PF04055">
    <property type="entry name" value="Radical_SAM"/>
    <property type="match status" value="1"/>
</dbReference>
<keyword evidence="3" id="KW-0408">Iron</keyword>
<dbReference type="SFLD" id="SFLDG01067">
    <property type="entry name" value="SPASM/twitch_domain_containing"/>
    <property type="match status" value="1"/>
</dbReference>
<evidence type="ECO:0000256" key="4">
    <source>
        <dbReference type="ARBA" id="ARBA00023014"/>
    </source>
</evidence>
<evidence type="ECO:0000259" key="5">
    <source>
        <dbReference type="PROSITE" id="PS51918"/>
    </source>
</evidence>
<evidence type="ECO:0000256" key="3">
    <source>
        <dbReference type="ARBA" id="ARBA00023004"/>
    </source>
</evidence>
<dbReference type="PANTHER" id="PTHR43524">
    <property type="entry name" value="RADICAL SAM SUPERFAMILY PROTEIN"/>
    <property type="match status" value="1"/>
</dbReference>
<evidence type="ECO:0000256" key="1">
    <source>
        <dbReference type="ARBA" id="ARBA00022691"/>
    </source>
</evidence>
<proteinExistence type="predicted"/>
<dbReference type="EMBL" id="UINC01000137">
    <property type="protein sequence ID" value="SUZ49830.1"/>
    <property type="molecule type" value="Genomic_DNA"/>
</dbReference>
<dbReference type="GO" id="GO:0003824">
    <property type="term" value="F:catalytic activity"/>
    <property type="evidence" value="ECO:0007669"/>
    <property type="project" value="InterPro"/>
</dbReference>
<dbReference type="InterPro" id="IPR058240">
    <property type="entry name" value="rSAM_sf"/>
</dbReference>
<dbReference type="Gene3D" id="3.20.20.70">
    <property type="entry name" value="Aldolase class I"/>
    <property type="match status" value="1"/>
</dbReference>
<reference evidence="6" key="1">
    <citation type="submission" date="2018-05" db="EMBL/GenBank/DDBJ databases">
        <authorList>
            <person name="Lanie J.A."/>
            <person name="Ng W.-L."/>
            <person name="Kazmierczak K.M."/>
            <person name="Andrzejewski T.M."/>
            <person name="Davidsen T.M."/>
            <person name="Wayne K.J."/>
            <person name="Tettelin H."/>
            <person name="Glass J.I."/>
            <person name="Rusch D."/>
            <person name="Podicherti R."/>
            <person name="Tsui H.-C.T."/>
            <person name="Winkler M.E."/>
        </authorList>
    </citation>
    <scope>NUCLEOTIDE SEQUENCE</scope>
</reference>
<accession>A0A381N5C2</accession>
<dbReference type="PANTHER" id="PTHR43524:SF1">
    <property type="entry name" value="RADICAL SAM SUPERFAMILY PROTEIN"/>
    <property type="match status" value="1"/>
</dbReference>
<keyword evidence="4" id="KW-0411">Iron-sulfur</keyword>
<dbReference type="GO" id="GO:0046872">
    <property type="term" value="F:metal ion binding"/>
    <property type="evidence" value="ECO:0007669"/>
    <property type="project" value="UniProtKB-KW"/>
</dbReference>
<organism evidence="6">
    <name type="scientific">marine metagenome</name>
    <dbReference type="NCBI Taxonomy" id="408172"/>
    <lineage>
        <taxon>unclassified sequences</taxon>
        <taxon>metagenomes</taxon>
        <taxon>ecological metagenomes</taxon>
    </lineage>
</organism>